<dbReference type="AlphaFoldDB" id="A0A9W6WCR7"/>
<proteinExistence type="predicted"/>
<keyword evidence="2" id="KW-0812">Transmembrane</keyword>
<evidence type="ECO:0000256" key="2">
    <source>
        <dbReference type="SAM" id="Phobius"/>
    </source>
</evidence>
<reference evidence="3" key="1">
    <citation type="submission" date="2023-03" db="EMBL/GenBank/DDBJ databases">
        <title>Actinorhabdospora filicis NBRC 111898.</title>
        <authorList>
            <person name="Ichikawa N."/>
            <person name="Sato H."/>
            <person name="Tonouchi N."/>
        </authorList>
    </citation>
    <scope>NUCLEOTIDE SEQUENCE</scope>
    <source>
        <strain evidence="3">NBRC 111898</strain>
    </source>
</reference>
<dbReference type="RefSeq" id="WP_285665199.1">
    <property type="nucleotide sequence ID" value="NZ_BSTX01000003.1"/>
</dbReference>
<evidence type="ECO:0000256" key="1">
    <source>
        <dbReference type="SAM" id="MobiDB-lite"/>
    </source>
</evidence>
<keyword evidence="2" id="KW-0472">Membrane</keyword>
<evidence type="ECO:0008006" key="5">
    <source>
        <dbReference type="Google" id="ProtNLM"/>
    </source>
</evidence>
<name>A0A9W6WCR7_9ACTN</name>
<accession>A0A9W6WCR7</accession>
<feature type="region of interest" description="Disordered" evidence="1">
    <location>
        <begin position="91"/>
        <end position="113"/>
    </location>
</feature>
<keyword evidence="4" id="KW-1185">Reference proteome</keyword>
<feature type="transmembrane region" description="Helical" evidence="2">
    <location>
        <begin position="27"/>
        <end position="47"/>
    </location>
</feature>
<dbReference type="InterPro" id="IPR021449">
    <property type="entry name" value="DUF3099"/>
</dbReference>
<dbReference type="Pfam" id="PF11298">
    <property type="entry name" value="DUF3099"/>
    <property type="match status" value="1"/>
</dbReference>
<protein>
    <recommendedName>
        <fullName evidence="5">DUF3099 domain-containing protein</fullName>
    </recommendedName>
</protein>
<sequence length="113" mass="12908">MADGRPALITNAEKSQDEQLRDRRLRYVLMMCARIVLVILAVVLVTLKVPLAWLWALGCIVGGALLPWFAVLLANDRPPKEQHRLRHFFHKRPEPDDPRALEARPHTVVDADE</sequence>
<dbReference type="Proteomes" id="UP001165079">
    <property type="component" value="Unassembled WGS sequence"/>
</dbReference>
<comment type="caution">
    <text evidence="3">The sequence shown here is derived from an EMBL/GenBank/DDBJ whole genome shotgun (WGS) entry which is preliminary data.</text>
</comment>
<keyword evidence="2" id="KW-1133">Transmembrane helix</keyword>
<organism evidence="3 4">
    <name type="scientific">Actinorhabdospora filicis</name>
    <dbReference type="NCBI Taxonomy" id="1785913"/>
    <lineage>
        <taxon>Bacteria</taxon>
        <taxon>Bacillati</taxon>
        <taxon>Actinomycetota</taxon>
        <taxon>Actinomycetes</taxon>
        <taxon>Micromonosporales</taxon>
        <taxon>Micromonosporaceae</taxon>
        <taxon>Actinorhabdospora</taxon>
    </lineage>
</organism>
<evidence type="ECO:0000313" key="4">
    <source>
        <dbReference type="Proteomes" id="UP001165079"/>
    </source>
</evidence>
<evidence type="ECO:0000313" key="3">
    <source>
        <dbReference type="EMBL" id="GLZ80075.1"/>
    </source>
</evidence>
<dbReference type="EMBL" id="BSTX01000003">
    <property type="protein sequence ID" value="GLZ80075.1"/>
    <property type="molecule type" value="Genomic_DNA"/>
</dbReference>
<feature type="transmembrane region" description="Helical" evidence="2">
    <location>
        <begin position="53"/>
        <end position="74"/>
    </location>
</feature>
<gene>
    <name evidence="3" type="ORF">Afil01_48820</name>
</gene>